<reference evidence="2 3" key="1">
    <citation type="journal article" date="2018" name="Nat. Ecol. Evol.">
        <title>Shark genomes provide insights into elasmobranch evolution and the origin of vertebrates.</title>
        <authorList>
            <person name="Hara Y"/>
            <person name="Yamaguchi K"/>
            <person name="Onimaru K"/>
            <person name="Kadota M"/>
            <person name="Koyanagi M"/>
            <person name="Keeley SD"/>
            <person name="Tatsumi K"/>
            <person name="Tanaka K"/>
            <person name="Motone F"/>
            <person name="Kageyama Y"/>
            <person name="Nozu R"/>
            <person name="Adachi N"/>
            <person name="Nishimura O"/>
            <person name="Nakagawa R"/>
            <person name="Tanegashima C"/>
            <person name="Kiyatake I"/>
            <person name="Matsumoto R"/>
            <person name="Murakumo K"/>
            <person name="Nishida K"/>
            <person name="Terakita A"/>
            <person name="Kuratani S"/>
            <person name="Sato K"/>
            <person name="Hyodo S Kuraku.S."/>
        </authorList>
    </citation>
    <scope>NUCLEOTIDE SEQUENCE [LARGE SCALE GENOMIC DNA]</scope>
</reference>
<organism evidence="2 3">
    <name type="scientific">Chiloscyllium punctatum</name>
    <name type="common">Brownbanded bambooshark</name>
    <name type="synonym">Hemiscyllium punctatum</name>
    <dbReference type="NCBI Taxonomy" id="137246"/>
    <lineage>
        <taxon>Eukaryota</taxon>
        <taxon>Metazoa</taxon>
        <taxon>Chordata</taxon>
        <taxon>Craniata</taxon>
        <taxon>Vertebrata</taxon>
        <taxon>Chondrichthyes</taxon>
        <taxon>Elasmobranchii</taxon>
        <taxon>Galeomorphii</taxon>
        <taxon>Galeoidea</taxon>
        <taxon>Orectolobiformes</taxon>
        <taxon>Hemiscylliidae</taxon>
        <taxon>Chiloscyllium</taxon>
    </lineage>
</organism>
<dbReference type="Proteomes" id="UP000287033">
    <property type="component" value="Unassembled WGS sequence"/>
</dbReference>
<feature type="compositionally biased region" description="Basic and acidic residues" evidence="1">
    <location>
        <begin position="32"/>
        <end position="55"/>
    </location>
</feature>
<comment type="caution">
    <text evidence="2">The sequence shown here is derived from an EMBL/GenBank/DDBJ whole genome shotgun (WGS) entry which is preliminary data.</text>
</comment>
<evidence type="ECO:0000256" key="1">
    <source>
        <dbReference type="SAM" id="MobiDB-lite"/>
    </source>
</evidence>
<accession>A0A401RIK3</accession>
<sequence>MEDGYISQAAKFGPSTKNYEVSNRWKLLSQEHLQREATKKQEQTKEAKNTPKPEIGRQQLKPDYIAEVQEIPSVRQQAAMAAGQQLLKRERTKSGAGTEAVCPVKKKSKSGVKEITEKDFPSISIGVIERDHLGEQVHS</sequence>
<protein>
    <submittedName>
        <fullName evidence="2">Uncharacterized protein</fullName>
    </submittedName>
</protein>
<feature type="region of interest" description="Disordered" evidence="1">
    <location>
        <begin position="30"/>
        <end position="61"/>
    </location>
</feature>
<dbReference type="STRING" id="137246.A0A401RIK3"/>
<proteinExistence type="predicted"/>
<evidence type="ECO:0000313" key="2">
    <source>
        <dbReference type="EMBL" id="GCC17982.1"/>
    </source>
</evidence>
<dbReference type="AlphaFoldDB" id="A0A401RIK3"/>
<dbReference type="EMBL" id="BEZZ01004292">
    <property type="protein sequence ID" value="GCC17982.1"/>
    <property type="molecule type" value="Genomic_DNA"/>
</dbReference>
<name>A0A401RIK3_CHIPU</name>
<evidence type="ECO:0000313" key="3">
    <source>
        <dbReference type="Proteomes" id="UP000287033"/>
    </source>
</evidence>
<gene>
    <name evidence="2" type="ORF">chiPu_0021606</name>
</gene>
<keyword evidence="3" id="KW-1185">Reference proteome</keyword>